<feature type="non-terminal residue" evidence="1">
    <location>
        <position position="41"/>
    </location>
</feature>
<accession>X1A8U1</accession>
<protein>
    <submittedName>
        <fullName evidence="1">Uncharacterized protein</fullName>
    </submittedName>
</protein>
<dbReference type="EMBL" id="BART01017469">
    <property type="protein sequence ID" value="GAG78109.1"/>
    <property type="molecule type" value="Genomic_DNA"/>
</dbReference>
<dbReference type="GO" id="GO:0016829">
    <property type="term" value="F:lyase activity"/>
    <property type="evidence" value="ECO:0007669"/>
    <property type="project" value="InterPro"/>
</dbReference>
<sequence length="41" mass="4793">MEETKRLVNKCQELGYHTLSDDMIDRVKYLFLDYLGVAARG</sequence>
<name>X1A8U1_9ZZZZ</name>
<dbReference type="AlphaFoldDB" id="X1A8U1"/>
<evidence type="ECO:0000313" key="1">
    <source>
        <dbReference type="EMBL" id="GAG78109.1"/>
    </source>
</evidence>
<dbReference type="SUPFAM" id="SSF103378">
    <property type="entry name" value="2-methylcitrate dehydratase PrpD"/>
    <property type="match status" value="1"/>
</dbReference>
<proteinExistence type="predicted"/>
<gene>
    <name evidence="1" type="ORF">S01H4_33246</name>
</gene>
<reference evidence="1" key="1">
    <citation type="journal article" date="2014" name="Front. Microbiol.">
        <title>High frequency of phylogenetically diverse reductive dehalogenase-homologous genes in deep subseafloor sedimentary metagenomes.</title>
        <authorList>
            <person name="Kawai M."/>
            <person name="Futagami T."/>
            <person name="Toyoda A."/>
            <person name="Takaki Y."/>
            <person name="Nishi S."/>
            <person name="Hori S."/>
            <person name="Arai W."/>
            <person name="Tsubouchi T."/>
            <person name="Morono Y."/>
            <person name="Uchiyama I."/>
            <person name="Ito T."/>
            <person name="Fujiyama A."/>
            <person name="Inagaki F."/>
            <person name="Takami H."/>
        </authorList>
    </citation>
    <scope>NUCLEOTIDE SEQUENCE</scope>
    <source>
        <strain evidence="1">Expedition CK06-06</strain>
    </source>
</reference>
<organism evidence="1">
    <name type="scientific">marine sediment metagenome</name>
    <dbReference type="NCBI Taxonomy" id="412755"/>
    <lineage>
        <taxon>unclassified sequences</taxon>
        <taxon>metagenomes</taxon>
        <taxon>ecological metagenomes</taxon>
    </lineage>
</organism>
<comment type="caution">
    <text evidence="1">The sequence shown here is derived from an EMBL/GenBank/DDBJ whole genome shotgun (WGS) entry which is preliminary data.</text>
</comment>
<dbReference type="InterPro" id="IPR036148">
    <property type="entry name" value="MmgE/PrpD_sf"/>
</dbReference>